<reference evidence="6 7" key="1">
    <citation type="journal article" date="2019" name="Sci. Rep.">
        <title>Extended insight into the Mycobacterium chelonae-abscessus complex through whole genome sequencing of Mycobacterium salmoniphilum outbreak and Mycobacterium salmoniphilum-like strains.</title>
        <authorList>
            <person name="Behra P.R.K."/>
            <person name="Das S."/>
            <person name="Pettersson B.M.F."/>
            <person name="Shirreff L."/>
            <person name="DuCote T."/>
            <person name="Jacobsson K.G."/>
            <person name="Ennis D.G."/>
            <person name="Kirsebom L.A."/>
        </authorList>
    </citation>
    <scope>NUCLEOTIDE SEQUENCE [LARGE SCALE GENOMIC DNA]</scope>
    <source>
        <strain evidence="5 6">CCUG 60883</strain>
        <strain evidence="4 7">CCUG 60885</strain>
    </source>
</reference>
<dbReference type="AlphaFoldDB" id="A0A4R8SAI7"/>
<dbReference type="SUPFAM" id="SSF46689">
    <property type="entry name" value="Homeodomain-like"/>
    <property type="match status" value="1"/>
</dbReference>
<protein>
    <submittedName>
        <fullName evidence="4 5">HTH-type transcriptional regulator YvdT</fullName>
    </submittedName>
</protein>
<feature type="domain" description="HTH tetR-type" evidence="3">
    <location>
        <begin position="1"/>
        <end position="48"/>
    </location>
</feature>
<dbReference type="PROSITE" id="PS01081">
    <property type="entry name" value="HTH_TETR_1"/>
    <property type="match status" value="1"/>
</dbReference>
<dbReference type="EMBL" id="PECM01000011">
    <property type="protein sequence ID" value="TEA00900.1"/>
    <property type="molecule type" value="Genomic_DNA"/>
</dbReference>
<evidence type="ECO:0000313" key="7">
    <source>
        <dbReference type="Proteomes" id="UP000295685"/>
    </source>
</evidence>
<feature type="DNA-binding region" description="H-T-H motif" evidence="2">
    <location>
        <begin position="11"/>
        <end position="30"/>
    </location>
</feature>
<evidence type="ECO:0000313" key="5">
    <source>
        <dbReference type="EMBL" id="TEA00900.1"/>
    </source>
</evidence>
<dbReference type="InterPro" id="IPR023772">
    <property type="entry name" value="DNA-bd_HTH_TetR-type_CS"/>
</dbReference>
<evidence type="ECO:0000256" key="2">
    <source>
        <dbReference type="PROSITE-ProRule" id="PRU00335"/>
    </source>
</evidence>
<dbReference type="EMBL" id="PECK01000011">
    <property type="protein sequence ID" value="TDZ91470.1"/>
    <property type="molecule type" value="Genomic_DNA"/>
</dbReference>
<evidence type="ECO:0000256" key="1">
    <source>
        <dbReference type="ARBA" id="ARBA00023125"/>
    </source>
</evidence>
<dbReference type="Gene3D" id="1.10.10.60">
    <property type="entry name" value="Homeodomain-like"/>
    <property type="match status" value="1"/>
</dbReference>
<dbReference type="InterPro" id="IPR036271">
    <property type="entry name" value="Tet_transcr_reg_TetR-rel_C_sf"/>
</dbReference>
<dbReference type="PANTHER" id="PTHR43479:SF11">
    <property type="entry name" value="ACREF_ENVCD OPERON REPRESSOR-RELATED"/>
    <property type="match status" value="1"/>
</dbReference>
<dbReference type="InterPro" id="IPR050624">
    <property type="entry name" value="HTH-type_Tx_Regulator"/>
</dbReference>
<accession>A0A4R8SAI7</accession>
<dbReference type="PANTHER" id="PTHR43479">
    <property type="entry name" value="ACREF/ENVCD OPERON REPRESSOR-RELATED"/>
    <property type="match status" value="1"/>
</dbReference>
<dbReference type="InterPro" id="IPR009057">
    <property type="entry name" value="Homeodomain-like_sf"/>
</dbReference>
<dbReference type="Proteomes" id="UP000295685">
    <property type="component" value="Unassembled WGS sequence"/>
</dbReference>
<keyword evidence="1 2" id="KW-0238">DNA-binding</keyword>
<evidence type="ECO:0000313" key="4">
    <source>
        <dbReference type="EMBL" id="TDZ91470.1"/>
    </source>
</evidence>
<evidence type="ECO:0000259" key="3">
    <source>
        <dbReference type="PROSITE" id="PS50977"/>
    </source>
</evidence>
<name>A0A4R8SAI7_9MYCO</name>
<dbReference type="Pfam" id="PF00440">
    <property type="entry name" value="TetR_N"/>
    <property type="match status" value="1"/>
</dbReference>
<sequence length="183" mass="20285">MFVAKGYHETSITDIATAANLSRGTFYLHFQSKRELLDAVFDYMAANAAARLTRLTATQPLESMSQVSDLVADMIDSSFGVHEEFPDGIRALLRDGLLDEQIAQRIFGMGDVFEAFVAMRVSEAITTGLVRSDLDPEFMAQVIGSMAGGTVLRILRGRLTRQSRDDYLKSLIDFFSLLTRTTS</sequence>
<gene>
    <name evidence="4" type="primary">yvdT_2</name>
    <name evidence="5" type="ORF">CCUG60883_04521</name>
    <name evidence="4" type="ORF">CCUG60885_04527</name>
</gene>
<dbReference type="PROSITE" id="PS50977">
    <property type="entry name" value="HTH_TETR_2"/>
    <property type="match status" value="1"/>
</dbReference>
<organism evidence="4 7">
    <name type="scientific">Mycobacteroides salmoniphilum</name>
    <dbReference type="NCBI Taxonomy" id="404941"/>
    <lineage>
        <taxon>Bacteria</taxon>
        <taxon>Bacillati</taxon>
        <taxon>Actinomycetota</taxon>
        <taxon>Actinomycetes</taxon>
        <taxon>Mycobacteriales</taxon>
        <taxon>Mycobacteriaceae</taxon>
        <taxon>Mycobacteroides</taxon>
    </lineage>
</organism>
<comment type="caution">
    <text evidence="4">The sequence shown here is derived from an EMBL/GenBank/DDBJ whole genome shotgun (WGS) entry which is preliminary data.</text>
</comment>
<dbReference type="GO" id="GO:0003677">
    <property type="term" value="F:DNA binding"/>
    <property type="evidence" value="ECO:0007669"/>
    <property type="project" value="UniProtKB-UniRule"/>
</dbReference>
<dbReference type="Gene3D" id="1.10.357.10">
    <property type="entry name" value="Tetracycline Repressor, domain 2"/>
    <property type="match status" value="1"/>
</dbReference>
<dbReference type="InterPro" id="IPR001647">
    <property type="entry name" value="HTH_TetR"/>
</dbReference>
<dbReference type="SUPFAM" id="SSF48498">
    <property type="entry name" value="Tetracyclin repressor-like, C-terminal domain"/>
    <property type="match status" value="1"/>
</dbReference>
<keyword evidence="6" id="KW-1185">Reference proteome</keyword>
<proteinExistence type="predicted"/>
<dbReference type="Proteomes" id="UP000294844">
    <property type="component" value="Unassembled WGS sequence"/>
</dbReference>
<evidence type="ECO:0000313" key="6">
    <source>
        <dbReference type="Proteomes" id="UP000294844"/>
    </source>
</evidence>